<feature type="coiled-coil region" evidence="1">
    <location>
        <begin position="93"/>
        <end position="120"/>
    </location>
</feature>
<keyword evidence="3" id="KW-0418">Kinase</keyword>
<dbReference type="InterPro" id="IPR036322">
    <property type="entry name" value="WD40_repeat_dom_sf"/>
</dbReference>
<dbReference type="Proteomes" id="UP000039865">
    <property type="component" value="Unassembled WGS sequence"/>
</dbReference>
<dbReference type="GO" id="GO:0005737">
    <property type="term" value="C:cytoplasm"/>
    <property type="evidence" value="ECO:0007669"/>
    <property type="project" value="TreeGrafter"/>
</dbReference>
<dbReference type="Pfam" id="PF00069">
    <property type="entry name" value="Pkinase"/>
    <property type="match status" value="1"/>
</dbReference>
<evidence type="ECO:0000313" key="4">
    <source>
        <dbReference type="Proteomes" id="UP000039865"/>
    </source>
</evidence>
<dbReference type="CDD" id="cd14014">
    <property type="entry name" value="STKc_PknB_like"/>
    <property type="match status" value="1"/>
</dbReference>
<evidence type="ECO:0000259" key="2">
    <source>
        <dbReference type="PROSITE" id="PS50011"/>
    </source>
</evidence>
<dbReference type="GO" id="GO:0005634">
    <property type="term" value="C:nucleus"/>
    <property type="evidence" value="ECO:0007669"/>
    <property type="project" value="TreeGrafter"/>
</dbReference>
<dbReference type="EMBL" id="CCKQ01004978">
    <property type="protein sequence ID" value="CDW76125.1"/>
    <property type="molecule type" value="Genomic_DNA"/>
</dbReference>
<dbReference type="SUPFAM" id="SSF50978">
    <property type="entry name" value="WD40 repeat-like"/>
    <property type="match status" value="1"/>
</dbReference>
<dbReference type="InterPro" id="IPR011009">
    <property type="entry name" value="Kinase-like_dom_sf"/>
</dbReference>
<sequence length="748" mass="87866">MENLVCLKIQETYSKYRTLQKLGSGGQGGVYLAEDLRDPEQKFVALKQQELDEMVGMIKSSLLKQHQCLQCQLCTRCKHCQQCESCTHHPQSIHQAQQNKESANEAKEMLSKELLRFLREISSIQLKHLNIVEIYDSFLSTDNKFIIISELAEIDLQKFVEQRIQLKDMLTSQEISIIFLQLLNGLEYIHDQGFIHRDISPQNILVFKDQIIKICDFGLASYSDITNAKVGKQDYIAPEVNNSHQNYTKQIDIWSLGITLYYLCTGSTLYEGKAVNSLARDQKYIELPQEHQQFQAIFDKMILLDPYKRPTTTELKEDLMKLIDEDSEFSQNYHTALLGNQLNQYKLKISKLEEEFEKQLKKNFKQGLYKYNSSWQEPWLGISQELDNFQLLIRSHMKEEEKIDPLSLTLTSSKVQQWNNFDLSKHEFNPKINKKYQEITKSGEFNKILKVGDKYQTGHLNGRDCRILDLNLQLVKKLDQIVGQLHEQNGHVLLCYEKSISKLKDLENQQPIVQKDVYQSTKPIYKILKMNDDIFITGQVNGYIELFSFSNHQFKQTFEIKDKKSIWEICLIENIQDQYTFAFSGQRFGILIVKIIMKSKYDFEFQEDPIKLIDNFYCYSMMIVKQNIIGGIFRKNLIQRYLKILDVKYKVELQSIDLSKGSFIYPVLNYDFTTYPFAFVKDEHSVSLINMSNYQIVNVIKSNCSRSDNQQLIQERSQDNTFRFIDIQLFEKDQKYQNEIREIEITMP</sequence>
<reference evidence="3 4" key="1">
    <citation type="submission" date="2014-06" db="EMBL/GenBank/DDBJ databases">
        <authorList>
            <person name="Swart Estienne"/>
        </authorList>
    </citation>
    <scope>NUCLEOTIDE SEQUENCE [LARGE SCALE GENOMIC DNA]</scope>
    <source>
        <strain evidence="3 4">130c</strain>
    </source>
</reference>
<feature type="coiled-coil region" evidence="1">
    <location>
        <begin position="335"/>
        <end position="362"/>
    </location>
</feature>
<dbReference type="GO" id="GO:0044773">
    <property type="term" value="P:mitotic DNA damage checkpoint signaling"/>
    <property type="evidence" value="ECO:0007669"/>
    <property type="project" value="TreeGrafter"/>
</dbReference>
<dbReference type="Gene3D" id="1.10.510.10">
    <property type="entry name" value="Transferase(Phosphotransferase) domain 1"/>
    <property type="match status" value="1"/>
</dbReference>
<dbReference type="InterPro" id="IPR008266">
    <property type="entry name" value="Tyr_kinase_AS"/>
</dbReference>
<keyword evidence="1" id="KW-0175">Coiled coil</keyword>
<keyword evidence="3" id="KW-0808">Transferase</keyword>
<dbReference type="OMA" id="CESCTHH"/>
<dbReference type="InParanoid" id="A0A078A1X2"/>
<dbReference type="PROSITE" id="PS50011">
    <property type="entry name" value="PROTEIN_KINASE_DOM"/>
    <property type="match status" value="1"/>
</dbReference>
<accession>A0A078A1X2</accession>
<dbReference type="GO" id="GO:0004674">
    <property type="term" value="F:protein serine/threonine kinase activity"/>
    <property type="evidence" value="ECO:0007669"/>
    <property type="project" value="TreeGrafter"/>
</dbReference>
<feature type="domain" description="Protein kinase" evidence="2">
    <location>
        <begin position="16"/>
        <end position="323"/>
    </location>
</feature>
<evidence type="ECO:0000313" key="3">
    <source>
        <dbReference type="EMBL" id="CDW76125.1"/>
    </source>
</evidence>
<dbReference type="PANTHER" id="PTHR44167">
    <property type="entry name" value="OVARIAN-SPECIFIC SERINE/THREONINE-PROTEIN KINASE LOK-RELATED"/>
    <property type="match status" value="1"/>
</dbReference>
<dbReference type="AlphaFoldDB" id="A0A078A1X2"/>
<organism evidence="3 4">
    <name type="scientific">Stylonychia lemnae</name>
    <name type="common">Ciliate</name>
    <dbReference type="NCBI Taxonomy" id="5949"/>
    <lineage>
        <taxon>Eukaryota</taxon>
        <taxon>Sar</taxon>
        <taxon>Alveolata</taxon>
        <taxon>Ciliophora</taxon>
        <taxon>Intramacronucleata</taxon>
        <taxon>Spirotrichea</taxon>
        <taxon>Stichotrichia</taxon>
        <taxon>Sporadotrichida</taxon>
        <taxon>Oxytrichidae</taxon>
        <taxon>Stylonychinae</taxon>
        <taxon>Stylonychia</taxon>
    </lineage>
</organism>
<dbReference type="PANTHER" id="PTHR44167:SF24">
    <property type="entry name" value="SERINE_THREONINE-PROTEIN KINASE CHK2"/>
    <property type="match status" value="1"/>
</dbReference>
<dbReference type="OrthoDB" id="285969at2759"/>
<evidence type="ECO:0000256" key="1">
    <source>
        <dbReference type="SAM" id="Coils"/>
    </source>
</evidence>
<dbReference type="InterPro" id="IPR000719">
    <property type="entry name" value="Prot_kinase_dom"/>
</dbReference>
<keyword evidence="4" id="KW-1185">Reference proteome</keyword>
<dbReference type="Gene3D" id="3.30.200.20">
    <property type="entry name" value="Phosphorylase Kinase, domain 1"/>
    <property type="match status" value="1"/>
</dbReference>
<gene>
    <name evidence="3" type="primary">Contig11744.g12559</name>
    <name evidence="3" type="ORF">STYLEM_5122</name>
</gene>
<name>A0A078A1X2_STYLE</name>
<protein>
    <submittedName>
        <fullName evidence="3">Camk family protein kinase</fullName>
    </submittedName>
</protein>
<proteinExistence type="predicted"/>
<dbReference type="GO" id="GO:0005524">
    <property type="term" value="F:ATP binding"/>
    <property type="evidence" value="ECO:0007669"/>
    <property type="project" value="InterPro"/>
</dbReference>
<dbReference type="SUPFAM" id="SSF56112">
    <property type="entry name" value="Protein kinase-like (PK-like)"/>
    <property type="match status" value="1"/>
</dbReference>
<dbReference type="PROSITE" id="PS00109">
    <property type="entry name" value="PROTEIN_KINASE_TYR"/>
    <property type="match status" value="1"/>
</dbReference>